<protein>
    <submittedName>
        <fullName evidence="2">VOC family protein</fullName>
    </submittedName>
</protein>
<name>A0ABS0XMF7_9SPHN</name>
<proteinExistence type="predicted"/>
<dbReference type="Gene3D" id="3.30.720.120">
    <property type="match status" value="1"/>
</dbReference>
<dbReference type="SUPFAM" id="SSF54593">
    <property type="entry name" value="Glyoxalase/Bleomycin resistance protein/Dihydroxybiphenyl dioxygenase"/>
    <property type="match status" value="1"/>
</dbReference>
<sequence length="133" mass="14240">MTSPIIPSGFAAVTPYVFVTGAPAYIEFLIRAFDAVEVGRSVDPAGRIANAQLRLSGSMLMLSEASAAFPPARSAFYLYVDDADRALVHAVDAGATAIMAVADMDYGDRQGGVRDPAGNIWWLSQRLSDRAYH</sequence>
<dbReference type="PROSITE" id="PS51819">
    <property type="entry name" value="VOC"/>
    <property type="match status" value="1"/>
</dbReference>
<accession>A0ABS0XMF7</accession>
<evidence type="ECO:0000313" key="3">
    <source>
        <dbReference type="Proteomes" id="UP000640426"/>
    </source>
</evidence>
<dbReference type="PANTHER" id="PTHR34109:SF1">
    <property type="entry name" value="VOC DOMAIN-CONTAINING PROTEIN"/>
    <property type="match status" value="1"/>
</dbReference>
<dbReference type="InterPro" id="IPR004360">
    <property type="entry name" value="Glyas_Fos-R_dOase_dom"/>
</dbReference>
<comment type="caution">
    <text evidence="2">The sequence shown here is derived from an EMBL/GenBank/DDBJ whole genome shotgun (WGS) entry which is preliminary data.</text>
</comment>
<dbReference type="EMBL" id="JAELXS010000002">
    <property type="protein sequence ID" value="MBJ6121210.1"/>
    <property type="molecule type" value="Genomic_DNA"/>
</dbReference>
<dbReference type="RefSeq" id="WP_199035861.1">
    <property type="nucleotide sequence ID" value="NZ_JAELXS010000002.1"/>
</dbReference>
<dbReference type="PANTHER" id="PTHR34109">
    <property type="entry name" value="BNAUNNG04460D PROTEIN-RELATED"/>
    <property type="match status" value="1"/>
</dbReference>
<evidence type="ECO:0000259" key="1">
    <source>
        <dbReference type="PROSITE" id="PS51819"/>
    </source>
</evidence>
<reference evidence="3" key="1">
    <citation type="submission" date="2020-12" db="EMBL/GenBank/DDBJ databases">
        <title>Hymenobacter sp.</title>
        <authorList>
            <person name="Kim M.K."/>
        </authorList>
    </citation>
    <scope>NUCLEOTIDE SEQUENCE [LARGE SCALE GENOMIC DNA]</scope>
    <source>
        <strain evidence="3">BT553</strain>
    </source>
</reference>
<organism evidence="2 3">
    <name type="scientific">Sphingomonas mollis</name>
    <dbReference type="NCBI Taxonomy" id="2795726"/>
    <lineage>
        <taxon>Bacteria</taxon>
        <taxon>Pseudomonadati</taxon>
        <taxon>Pseudomonadota</taxon>
        <taxon>Alphaproteobacteria</taxon>
        <taxon>Sphingomonadales</taxon>
        <taxon>Sphingomonadaceae</taxon>
        <taxon>Sphingomonas</taxon>
    </lineage>
</organism>
<keyword evidence="3" id="KW-1185">Reference proteome</keyword>
<dbReference type="InterPro" id="IPR029068">
    <property type="entry name" value="Glyas_Bleomycin-R_OHBP_Dase"/>
</dbReference>
<dbReference type="InterPro" id="IPR037523">
    <property type="entry name" value="VOC_core"/>
</dbReference>
<dbReference type="Gene3D" id="3.30.720.110">
    <property type="match status" value="1"/>
</dbReference>
<feature type="domain" description="VOC" evidence="1">
    <location>
        <begin position="9"/>
        <end position="126"/>
    </location>
</feature>
<dbReference type="Proteomes" id="UP000640426">
    <property type="component" value="Unassembled WGS sequence"/>
</dbReference>
<dbReference type="CDD" id="cd07246">
    <property type="entry name" value="VOC_like"/>
    <property type="match status" value="1"/>
</dbReference>
<dbReference type="Pfam" id="PF00903">
    <property type="entry name" value="Glyoxalase"/>
    <property type="match status" value="1"/>
</dbReference>
<gene>
    <name evidence="2" type="ORF">JAO74_05325</name>
</gene>
<evidence type="ECO:0000313" key="2">
    <source>
        <dbReference type="EMBL" id="MBJ6121210.1"/>
    </source>
</evidence>